<reference evidence="4 5" key="1">
    <citation type="submission" date="2017-05" db="EMBL/GenBank/DDBJ databases">
        <title>Vagococcus spp. assemblies.</title>
        <authorList>
            <person name="Gulvik C.A."/>
        </authorList>
    </citation>
    <scope>NUCLEOTIDE SEQUENCE [LARGE SCALE GENOMIC DNA]</scope>
    <source>
        <strain evidence="4 5">CCUG 51432</strain>
    </source>
</reference>
<gene>
    <name evidence="4" type="ORF">CBF29_10380</name>
</gene>
<organism evidence="4 5">
    <name type="scientific">Vagococcus elongatus</name>
    <dbReference type="NCBI Taxonomy" id="180344"/>
    <lineage>
        <taxon>Bacteria</taxon>
        <taxon>Bacillati</taxon>
        <taxon>Bacillota</taxon>
        <taxon>Bacilli</taxon>
        <taxon>Lactobacillales</taxon>
        <taxon>Enterococcaceae</taxon>
        <taxon>Vagococcus</taxon>
    </lineage>
</organism>
<proteinExistence type="predicted"/>
<dbReference type="Gene3D" id="3.40.1190.20">
    <property type="match status" value="1"/>
</dbReference>
<dbReference type="NCBIfam" id="NF007321">
    <property type="entry name" value="PRK09813.1"/>
    <property type="match status" value="1"/>
</dbReference>
<evidence type="ECO:0000256" key="1">
    <source>
        <dbReference type="ARBA" id="ARBA00022679"/>
    </source>
</evidence>
<evidence type="ECO:0000313" key="5">
    <source>
        <dbReference type="Proteomes" id="UP000287605"/>
    </source>
</evidence>
<feature type="domain" description="Carbohydrate kinase PfkB" evidence="3">
    <location>
        <begin position="21"/>
        <end position="263"/>
    </location>
</feature>
<keyword evidence="5" id="KW-1185">Reference proteome</keyword>
<dbReference type="PANTHER" id="PTHR10584:SF166">
    <property type="entry name" value="RIBOKINASE"/>
    <property type="match status" value="1"/>
</dbReference>
<protein>
    <submittedName>
        <fullName evidence="4">Fructoselysine 6-kinase</fullName>
    </submittedName>
</protein>
<dbReference type="SUPFAM" id="SSF53613">
    <property type="entry name" value="Ribokinase-like"/>
    <property type="match status" value="1"/>
</dbReference>
<evidence type="ECO:0000259" key="3">
    <source>
        <dbReference type="Pfam" id="PF00294"/>
    </source>
</evidence>
<keyword evidence="2 4" id="KW-0418">Kinase</keyword>
<dbReference type="EMBL" id="NGKA01000017">
    <property type="protein sequence ID" value="RSU09975.1"/>
    <property type="molecule type" value="Genomic_DNA"/>
</dbReference>
<evidence type="ECO:0000256" key="2">
    <source>
        <dbReference type="ARBA" id="ARBA00022777"/>
    </source>
</evidence>
<dbReference type="InterPro" id="IPR029056">
    <property type="entry name" value="Ribokinase-like"/>
</dbReference>
<dbReference type="PROSITE" id="PS00584">
    <property type="entry name" value="PFKB_KINASES_2"/>
    <property type="match status" value="1"/>
</dbReference>
<dbReference type="RefSeq" id="WP_126809661.1">
    <property type="nucleotide sequence ID" value="NZ_NGKA01000017.1"/>
</dbReference>
<sequence>MKLAAIGSNCVDFYVNINGGEAFPGGGPVNMAVYTARLGESSSYIGPVGNDKNGEIILNSLEKEKVDISHVRIEEGNTAVTEVSLENGERIFGDYHEGVMIDYSLSDADIDFIATHDFVVADFWGRAEQYLPILHKRGIKIAFDCANRLNDDICTAVIPYVDYLFFSSDFGDNENLRDQMRKIHHKGSGIVIAMLGEKGSLSYDGSKFIKFGIIPCDNVVDTMGAGDSYIAGFLCGIDKYGNISLAMENGAKTATKTISYFGAW</sequence>
<dbReference type="PROSITE" id="PS00583">
    <property type="entry name" value="PFKB_KINASES_1"/>
    <property type="match status" value="1"/>
</dbReference>
<dbReference type="Proteomes" id="UP000287605">
    <property type="component" value="Unassembled WGS sequence"/>
</dbReference>
<comment type="caution">
    <text evidence="4">The sequence shown here is derived from an EMBL/GenBank/DDBJ whole genome shotgun (WGS) entry which is preliminary data.</text>
</comment>
<evidence type="ECO:0000313" key="4">
    <source>
        <dbReference type="EMBL" id="RSU09975.1"/>
    </source>
</evidence>
<keyword evidence="1" id="KW-0808">Transferase</keyword>
<accession>A0A430API1</accession>
<dbReference type="PANTHER" id="PTHR10584">
    <property type="entry name" value="SUGAR KINASE"/>
    <property type="match status" value="1"/>
</dbReference>
<dbReference type="OrthoDB" id="9813569at2"/>
<dbReference type="Pfam" id="PF00294">
    <property type="entry name" value="PfkB"/>
    <property type="match status" value="1"/>
</dbReference>
<name>A0A430API1_9ENTE</name>
<dbReference type="GO" id="GO:0016301">
    <property type="term" value="F:kinase activity"/>
    <property type="evidence" value="ECO:0007669"/>
    <property type="project" value="UniProtKB-KW"/>
</dbReference>
<dbReference type="AlphaFoldDB" id="A0A430API1"/>
<dbReference type="InterPro" id="IPR011611">
    <property type="entry name" value="PfkB_dom"/>
</dbReference>
<dbReference type="InterPro" id="IPR002173">
    <property type="entry name" value="Carboh/pur_kinase_PfkB_CS"/>
</dbReference>